<keyword evidence="2" id="KW-1185">Reference proteome</keyword>
<dbReference type="Proteomes" id="UP000256379">
    <property type="component" value="Unassembled WGS sequence"/>
</dbReference>
<accession>A0A3D8IPF3</accession>
<dbReference type="OrthoDB" id="5353695at2"/>
<reference evidence="1 2" key="1">
    <citation type="submission" date="2018-04" db="EMBL/GenBank/DDBJ databases">
        <title>Novel Campyloabacter and Helicobacter Species and Strains.</title>
        <authorList>
            <person name="Mannion A.J."/>
            <person name="Shen Z."/>
            <person name="Fox J.G."/>
        </authorList>
    </citation>
    <scope>NUCLEOTIDE SEQUENCE [LARGE SCALE GENOMIC DNA]</scope>
    <source>
        <strain evidence="1 2">MIT 17-337</strain>
    </source>
</reference>
<organism evidence="1 2">
    <name type="scientific">Helicobacter didelphidarum</name>
    <dbReference type="NCBI Taxonomy" id="2040648"/>
    <lineage>
        <taxon>Bacteria</taxon>
        <taxon>Pseudomonadati</taxon>
        <taxon>Campylobacterota</taxon>
        <taxon>Epsilonproteobacteria</taxon>
        <taxon>Campylobacterales</taxon>
        <taxon>Helicobacteraceae</taxon>
        <taxon>Helicobacter</taxon>
    </lineage>
</organism>
<protein>
    <submittedName>
        <fullName evidence="1">Uncharacterized protein</fullName>
    </submittedName>
</protein>
<comment type="caution">
    <text evidence="1">The sequence shown here is derived from an EMBL/GenBank/DDBJ whole genome shotgun (WGS) entry which is preliminary data.</text>
</comment>
<evidence type="ECO:0000313" key="1">
    <source>
        <dbReference type="EMBL" id="RDU66993.1"/>
    </source>
</evidence>
<name>A0A3D8IPF3_9HELI</name>
<gene>
    <name evidence="1" type="ORF">CQA53_01645</name>
</gene>
<dbReference type="EMBL" id="NXLQ01000002">
    <property type="protein sequence ID" value="RDU66993.1"/>
    <property type="molecule type" value="Genomic_DNA"/>
</dbReference>
<dbReference type="AlphaFoldDB" id="A0A3D8IPF3"/>
<sequence length="60" mass="6911">MSLESSFADYKKAIANNDNNRIYHALNSISLLYGKELEIKTIDNVKTLLQKPNRTGKLQW</sequence>
<evidence type="ECO:0000313" key="2">
    <source>
        <dbReference type="Proteomes" id="UP000256379"/>
    </source>
</evidence>
<dbReference type="RefSeq" id="WP_115542288.1">
    <property type="nucleotide sequence ID" value="NZ_NXLQ01000002.1"/>
</dbReference>
<proteinExistence type="predicted"/>